<dbReference type="Proteomes" id="UP001057991">
    <property type="component" value="Chromosome"/>
</dbReference>
<sequence length="167" mass="18273">MTDSVLIQPGASPINGTFRMTQTGGLITYDPDLLATPKAFIATMVHELSHYAILTQPARAEWETEPMLEELVTDLFVIASGFGIFKIESITNASAFQSPLAQGWSISHAGYISPELAAVALAFYLRLNDQDPDLAKPHLSGLNQKRLTRALHQLDRDAELLDAALPR</sequence>
<name>A0A9Q9H9W6_9RHOB</name>
<dbReference type="AlphaFoldDB" id="A0A9Q9H9W6"/>
<dbReference type="EMBL" id="CP080776">
    <property type="protein sequence ID" value="UWP95623.1"/>
    <property type="molecule type" value="Genomic_DNA"/>
</dbReference>
<dbReference type="RefSeq" id="WP_259806167.1">
    <property type="nucleotide sequence ID" value="NZ_CP080776.1"/>
</dbReference>
<reference evidence="1" key="1">
    <citation type="submission" date="2021-08" db="EMBL/GenBank/DDBJ databases">
        <authorList>
            <person name="Nwanade C."/>
            <person name="Wang M."/>
            <person name="Masoudi A."/>
            <person name="Yu Z."/>
            <person name="Liu J."/>
        </authorList>
    </citation>
    <scope>NUCLEOTIDE SEQUENCE</scope>
    <source>
        <strain evidence="1">S056</strain>
    </source>
</reference>
<organism evidence="1 2">
    <name type="scientific">Aliiroseovarius crassostreae</name>
    <dbReference type="NCBI Taxonomy" id="154981"/>
    <lineage>
        <taxon>Bacteria</taxon>
        <taxon>Pseudomonadati</taxon>
        <taxon>Pseudomonadota</taxon>
        <taxon>Alphaproteobacteria</taxon>
        <taxon>Rhodobacterales</taxon>
        <taxon>Paracoccaceae</taxon>
        <taxon>Aliiroseovarius</taxon>
    </lineage>
</organism>
<evidence type="ECO:0000313" key="2">
    <source>
        <dbReference type="Proteomes" id="UP001057991"/>
    </source>
</evidence>
<proteinExistence type="predicted"/>
<evidence type="ECO:0000313" key="1">
    <source>
        <dbReference type="EMBL" id="UWP95623.1"/>
    </source>
</evidence>
<gene>
    <name evidence="1" type="ORF">K3X48_01020</name>
</gene>
<accession>A0A9Q9H9W6</accession>
<protein>
    <submittedName>
        <fullName evidence="1">Uncharacterized protein</fullName>
    </submittedName>
</protein>